<evidence type="ECO:0000259" key="10">
    <source>
        <dbReference type="Pfam" id="PF00155"/>
    </source>
</evidence>
<dbReference type="STRING" id="644223.C4QYZ3"/>
<dbReference type="Proteomes" id="UP000000314">
    <property type="component" value="Chromosome 1"/>
</dbReference>
<dbReference type="eggNOG" id="KOG0634">
    <property type="taxonomic scope" value="Eukaryota"/>
</dbReference>
<dbReference type="EC" id="2.6.1.57" evidence="9"/>
<keyword evidence="4" id="KW-0963">Cytoplasm</keyword>
<dbReference type="HOGENOM" id="CLU_017584_0_5_1"/>
<dbReference type="InterPro" id="IPR015421">
    <property type="entry name" value="PyrdxlP-dep_Trfase_major"/>
</dbReference>
<dbReference type="InterPro" id="IPR015424">
    <property type="entry name" value="PyrdxlP-dep_Trfase"/>
</dbReference>
<evidence type="ECO:0000256" key="2">
    <source>
        <dbReference type="ARBA" id="ARBA00004496"/>
    </source>
</evidence>
<dbReference type="GO" id="GO:0008793">
    <property type="term" value="F:aromatic-amino-acid transaminase activity"/>
    <property type="evidence" value="ECO:0007669"/>
    <property type="project" value="EnsemblFungi"/>
</dbReference>
<dbReference type="GO" id="GO:0047536">
    <property type="term" value="F:2-aminoadipate transaminase activity"/>
    <property type="evidence" value="ECO:0007669"/>
    <property type="project" value="EnsemblFungi"/>
</dbReference>
<comment type="cofactor">
    <cofactor evidence="1">
        <name>pyridoxal 5'-phosphate</name>
        <dbReference type="ChEBI" id="CHEBI:597326"/>
    </cofactor>
</comment>
<evidence type="ECO:0000256" key="4">
    <source>
        <dbReference type="ARBA" id="ARBA00022490"/>
    </source>
</evidence>
<dbReference type="RefSeq" id="XP_002490747.1">
    <property type="nucleotide sequence ID" value="XM_002490702.1"/>
</dbReference>
<gene>
    <name evidence="11" type="ordered locus">PAS_chr1-4_0608</name>
</gene>
<dbReference type="InParanoid" id="C4QYZ3"/>
<name>C4QYZ3_KOMPG</name>
<dbReference type="GeneID" id="8197738"/>
<dbReference type="PANTHER" id="PTHR42790">
    <property type="entry name" value="AMINOTRANSFERASE"/>
    <property type="match status" value="1"/>
</dbReference>
<evidence type="ECO:0000256" key="8">
    <source>
        <dbReference type="ARBA" id="ARBA00051993"/>
    </source>
</evidence>
<dbReference type="GO" id="GO:0006571">
    <property type="term" value="P:tyrosine biosynthetic process"/>
    <property type="evidence" value="ECO:0007669"/>
    <property type="project" value="EnsemblFungi"/>
</dbReference>
<evidence type="ECO:0000256" key="5">
    <source>
        <dbReference type="ARBA" id="ARBA00022576"/>
    </source>
</evidence>
<dbReference type="GO" id="GO:0009074">
    <property type="term" value="P:aromatic amino acid family catabolic process"/>
    <property type="evidence" value="ECO:0007669"/>
    <property type="project" value="TreeGrafter"/>
</dbReference>
<keyword evidence="12" id="KW-1185">Reference proteome</keyword>
<keyword evidence="7" id="KW-0663">Pyridoxal phosphate</keyword>
<dbReference type="SMR" id="C4QYZ3"/>
<dbReference type="EMBL" id="FN392319">
    <property type="protein sequence ID" value="CAY68467.1"/>
    <property type="molecule type" value="Genomic_DNA"/>
</dbReference>
<dbReference type="GO" id="GO:0019878">
    <property type="term" value="P:lysine biosynthetic process via aminoadipic acid"/>
    <property type="evidence" value="ECO:0007669"/>
    <property type="project" value="TreeGrafter"/>
</dbReference>
<evidence type="ECO:0000256" key="9">
    <source>
        <dbReference type="ARBA" id="ARBA00067014"/>
    </source>
</evidence>
<dbReference type="PANTHER" id="PTHR42790:SF21">
    <property type="entry name" value="AROMATIC_AMINOADIPATE AMINOTRANSFERASE 1"/>
    <property type="match status" value="1"/>
</dbReference>
<proteinExistence type="inferred from homology"/>
<dbReference type="CDD" id="cd00609">
    <property type="entry name" value="AAT_like"/>
    <property type="match status" value="1"/>
</dbReference>
<feature type="domain" description="Aminotransferase class I/classII large" evidence="10">
    <location>
        <begin position="96"/>
        <end position="465"/>
    </location>
</feature>
<dbReference type="FunFam" id="3.40.640.10:FF:000074">
    <property type="entry name" value="Aromatic amino acid aminotransferase"/>
    <property type="match status" value="1"/>
</dbReference>
<evidence type="ECO:0000313" key="11">
    <source>
        <dbReference type="EMBL" id="CAY68467.1"/>
    </source>
</evidence>
<dbReference type="InterPro" id="IPR050859">
    <property type="entry name" value="Class-I_PLP-dep_aminotransf"/>
</dbReference>
<protein>
    <recommendedName>
        <fullName evidence="9">aromatic-amino-acid transaminase</fullName>
        <ecNumber evidence="9">2.6.1.57</ecNumber>
    </recommendedName>
</protein>
<comment type="catalytic activity">
    <reaction evidence="8">
        <text>an aromatic L-alpha-amino acid + 2-oxoglutarate = an aromatic oxo-acid + L-glutamate</text>
        <dbReference type="Rhea" id="RHEA:17533"/>
        <dbReference type="ChEBI" id="CHEBI:16810"/>
        <dbReference type="ChEBI" id="CHEBI:29985"/>
        <dbReference type="ChEBI" id="CHEBI:73309"/>
        <dbReference type="ChEBI" id="CHEBI:84824"/>
        <dbReference type="EC" id="2.6.1.57"/>
    </reaction>
</comment>
<dbReference type="GO" id="GO:0030170">
    <property type="term" value="F:pyridoxal phosphate binding"/>
    <property type="evidence" value="ECO:0007669"/>
    <property type="project" value="InterPro"/>
</dbReference>
<dbReference type="FunCoup" id="C4QYZ3">
    <property type="interactions" value="265"/>
</dbReference>
<evidence type="ECO:0000313" key="12">
    <source>
        <dbReference type="Proteomes" id="UP000000314"/>
    </source>
</evidence>
<dbReference type="Gene3D" id="3.40.640.10">
    <property type="entry name" value="Type I PLP-dependent aspartate aminotransferase-like (Major domain)"/>
    <property type="match status" value="1"/>
</dbReference>
<dbReference type="GO" id="GO:0009094">
    <property type="term" value="P:L-phenylalanine biosynthetic process"/>
    <property type="evidence" value="ECO:0007669"/>
    <property type="project" value="EnsemblFungi"/>
</dbReference>
<keyword evidence="6" id="KW-0808">Transferase</keyword>
<keyword evidence="5 11" id="KW-0032">Aminotransferase</keyword>
<organism evidence="11 12">
    <name type="scientific">Komagataella phaffii (strain GS115 / ATCC 20864)</name>
    <name type="common">Yeast</name>
    <name type="synonym">Pichia pastoris</name>
    <dbReference type="NCBI Taxonomy" id="644223"/>
    <lineage>
        <taxon>Eukaryota</taxon>
        <taxon>Fungi</taxon>
        <taxon>Dikarya</taxon>
        <taxon>Ascomycota</taxon>
        <taxon>Saccharomycotina</taxon>
        <taxon>Pichiomycetes</taxon>
        <taxon>Pichiales</taxon>
        <taxon>Pichiaceae</taxon>
        <taxon>Komagataella</taxon>
    </lineage>
</organism>
<evidence type="ECO:0000256" key="3">
    <source>
        <dbReference type="ARBA" id="ARBA00007441"/>
    </source>
</evidence>
<dbReference type="Pfam" id="PF00155">
    <property type="entry name" value="Aminotran_1_2"/>
    <property type="match status" value="1"/>
</dbReference>
<dbReference type="InterPro" id="IPR004839">
    <property type="entry name" value="Aminotransferase_I/II_large"/>
</dbReference>
<evidence type="ECO:0000256" key="6">
    <source>
        <dbReference type="ARBA" id="ARBA00022679"/>
    </source>
</evidence>
<accession>C4QYZ3</accession>
<sequence>MAPAKDLTHFLSEESKRRQPSPLKTAFKYFGQPDLIFLGGGLPLSDYFPFNKITVESPAPPFENGIGYAPKEGEAITKTEVLKQKIEDFDVPLSRSLQYGHTGGQPEFLKFVKEHTELFHKPPYDDWDVLATVGNTQAWDAVLRTFCNEGDSILVEQYTFPSSMEAAKSQAVKFIPIPVDAEGILPEKLDEQLAKLEKSQLPKLLYTIPTGHNPTGSSLNKERKQAIYKLSQKYDFLIIEDEPYYFLQMETYTPDASKRDNAPKGKEEFVNALEPSFLSMDVDGRVLRLDSLSKVLAPGTRIGWIVGQPALLMKFFRLHEVSIQNPCGFSSSIVTGLLSRWGNDGYLNWLMGLRAEYTIKRDVAIDAIAASFPKEIIEYVPPVAGMFFTVFIDAARHPKFSTEFDSDPLKVENAIFESSMKKGALMIPGSWFEIAHSFPEKALSNEVDSKIFFRGTYAAVPLDQLKLGLERFGSALKEEFGL</sequence>
<dbReference type="OrthoDB" id="691673at2759"/>
<evidence type="ECO:0000256" key="1">
    <source>
        <dbReference type="ARBA" id="ARBA00001933"/>
    </source>
</evidence>
<dbReference type="KEGG" id="ppa:PAS_chr1-4_0608"/>
<dbReference type="SUPFAM" id="SSF53383">
    <property type="entry name" value="PLP-dependent transferases"/>
    <property type="match status" value="1"/>
</dbReference>
<comment type="similarity">
    <text evidence="3">Belongs to the class-I pyridoxal-phosphate-dependent aminotransferase family.</text>
</comment>
<reference evidence="11 12" key="1">
    <citation type="journal article" date="2009" name="Nat. Biotechnol.">
        <title>Genome sequence of the recombinant protein production host Pichia pastoris.</title>
        <authorList>
            <person name="De Schutter K."/>
            <person name="Lin Y.C."/>
            <person name="Tiels P."/>
            <person name="Van Hecke A."/>
            <person name="Glinka S."/>
            <person name="Weber-Lehmann J."/>
            <person name="Rouze P."/>
            <person name="Van de Peer Y."/>
            <person name="Callewaert N."/>
        </authorList>
    </citation>
    <scope>NUCLEOTIDE SEQUENCE [LARGE SCALE GENOMIC DNA]</scope>
    <source>
        <strain evidence="12">GS115 / ATCC 20864</strain>
    </source>
</reference>
<dbReference type="GO" id="GO:0005737">
    <property type="term" value="C:cytoplasm"/>
    <property type="evidence" value="ECO:0007669"/>
    <property type="project" value="UniProtKB-SubCell"/>
</dbReference>
<dbReference type="AlphaFoldDB" id="C4QYZ3"/>
<dbReference type="OMA" id="HRPEGGM"/>
<comment type="subcellular location">
    <subcellularLocation>
        <location evidence="2">Cytoplasm</location>
    </subcellularLocation>
</comment>
<evidence type="ECO:0000256" key="7">
    <source>
        <dbReference type="ARBA" id="ARBA00022898"/>
    </source>
</evidence>